<dbReference type="EMBL" id="MRAD01000022">
    <property type="protein sequence ID" value="OOO61221.1"/>
    <property type="molecule type" value="Genomic_DNA"/>
</dbReference>
<accession>A0ABX3L062</accession>
<name>A0ABX3L062_9CLOT</name>
<evidence type="ECO:0008006" key="4">
    <source>
        <dbReference type="Google" id="ProtNLM"/>
    </source>
</evidence>
<feature type="transmembrane region" description="Helical" evidence="1">
    <location>
        <begin position="164"/>
        <end position="187"/>
    </location>
</feature>
<comment type="caution">
    <text evidence="2">The sequence shown here is derived from an EMBL/GenBank/DDBJ whole genome shotgun (WGS) entry which is preliminary data.</text>
</comment>
<gene>
    <name evidence="2" type="ORF">BS637_13440</name>
</gene>
<organism evidence="2 3">
    <name type="scientific">Clostridium tepidum</name>
    <dbReference type="NCBI Taxonomy" id="1962263"/>
    <lineage>
        <taxon>Bacteria</taxon>
        <taxon>Bacillati</taxon>
        <taxon>Bacillota</taxon>
        <taxon>Clostridia</taxon>
        <taxon>Eubacteriales</taxon>
        <taxon>Clostridiaceae</taxon>
        <taxon>Clostridium</taxon>
    </lineage>
</organism>
<feature type="transmembrane region" description="Helical" evidence="1">
    <location>
        <begin position="49"/>
        <end position="73"/>
    </location>
</feature>
<reference evidence="2 3" key="1">
    <citation type="submission" date="2016-12" db="EMBL/GenBank/DDBJ databases">
        <title>Clostridium tepidum sp. nov., a close relative of Clostridium sporogenes and Clostridium botulinum Group I.</title>
        <authorList>
            <person name="Dobritsa A.P."/>
            <person name="Kutumbaka K."/>
            <person name="Werner K."/>
            <person name="Samadpour M."/>
        </authorList>
    </citation>
    <scope>NUCLEOTIDE SEQUENCE [LARGE SCALE GENOMIC DNA]</scope>
    <source>
        <strain evidence="2 3">PE</strain>
    </source>
</reference>
<feature type="transmembrane region" description="Helical" evidence="1">
    <location>
        <begin position="94"/>
        <end position="117"/>
    </location>
</feature>
<keyword evidence="1" id="KW-0812">Transmembrane</keyword>
<feature type="transmembrane region" description="Helical" evidence="1">
    <location>
        <begin position="193"/>
        <end position="209"/>
    </location>
</feature>
<evidence type="ECO:0000313" key="2">
    <source>
        <dbReference type="EMBL" id="OOO61221.1"/>
    </source>
</evidence>
<dbReference type="Proteomes" id="UP000190206">
    <property type="component" value="Unassembled WGS sequence"/>
</dbReference>
<sequence length="214" mass="24570">MLKILKRYIQIYKLNSYSLLSFKGIMIAILSGVLFYIQGINGTLNKANIFIISAFSIIIIMFSCDCITNELFVNDNKKLFKKENFYKKIIASNLTCLINIIIYILVLIIINIYFFNYNAVLKLSMQIITILILSTTIANFLLINNKNTLSVNITTKTGKDKYMAIIQFLKQSIISIVLGISLCYIYYNYTIPFLLLIALGLYILSLIINEKLYV</sequence>
<keyword evidence="1" id="KW-0472">Membrane</keyword>
<protein>
    <recommendedName>
        <fullName evidence="4">ABC transporter permease</fullName>
    </recommendedName>
</protein>
<proteinExistence type="predicted"/>
<feature type="transmembrane region" description="Helical" evidence="1">
    <location>
        <begin position="20"/>
        <end position="37"/>
    </location>
</feature>
<keyword evidence="3" id="KW-1185">Reference proteome</keyword>
<feature type="transmembrane region" description="Helical" evidence="1">
    <location>
        <begin position="123"/>
        <end position="143"/>
    </location>
</feature>
<evidence type="ECO:0000313" key="3">
    <source>
        <dbReference type="Proteomes" id="UP000190206"/>
    </source>
</evidence>
<keyword evidence="1" id="KW-1133">Transmembrane helix</keyword>
<evidence type="ECO:0000256" key="1">
    <source>
        <dbReference type="SAM" id="Phobius"/>
    </source>
</evidence>